<dbReference type="InterPro" id="IPR017881">
    <property type="entry name" value="NirD"/>
</dbReference>
<evidence type="ECO:0000256" key="3">
    <source>
        <dbReference type="SAM" id="MobiDB-lite"/>
    </source>
</evidence>
<accession>A0A7T1TDH4</accession>
<dbReference type="PROSITE" id="PS51300">
    <property type="entry name" value="NIRD"/>
    <property type="match status" value="1"/>
</dbReference>
<proteinExistence type="predicted"/>
<dbReference type="KEGG" id="sbat:G4Z16_24205"/>
<evidence type="ECO:0000259" key="4">
    <source>
        <dbReference type="Pfam" id="PF13806"/>
    </source>
</evidence>
<dbReference type="Pfam" id="PF13806">
    <property type="entry name" value="Rieske_2"/>
    <property type="match status" value="1"/>
</dbReference>
<feature type="domain" description="Rieske-like [2Fe-2S]" evidence="4">
    <location>
        <begin position="38"/>
        <end position="148"/>
    </location>
</feature>
<protein>
    <submittedName>
        <fullName evidence="5">Nitrite reductase (NAD(P)H) small subunit</fullName>
    </submittedName>
</protein>
<organism evidence="5 6">
    <name type="scientific">Streptomyces bathyalis</name>
    <dbReference type="NCBI Taxonomy" id="2710756"/>
    <lineage>
        <taxon>Bacteria</taxon>
        <taxon>Bacillati</taxon>
        <taxon>Actinomycetota</taxon>
        <taxon>Actinomycetes</taxon>
        <taxon>Kitasatosporales</taxon>
        <taxon>Streptomycetaceae</taxon>
        <taxon>Streptomyces</taxon>
    </lineage>
</organism>
<dbReference type="AlphaFoldDB" id="A0A7T1TDH4"/>
<feature type="region of interest" description="Disordered" evidence="3">
    <location>
        <begin position="96"/>
        <end position="117"/>
    </location>
</feature>
<reference evidence="6" key="1">
    <citation type="submission" date="2020-02" db="EMBL/GenBank/DDBJ databases">
        <title>Streptomyces sp. ASO4wet.</title>
        <authorList>
            <person name="Risdian C."/>
            <person name="Landwehr W."/>
            <person name="Schupp P."/>
            <person name="Wink J."/>
        </authorList>
    </citation>
    <scope>NUCLEOTIDE SEQUENCE [LARGE SCALE GENOMIC DNA]</scope>
    <source>
        <strain evidence="6">ASO4wet</strain>
    </source>
</reference>
<dbReference type="Gene3D" id="2.102.10.10">
    <property type="entry name" value="Rieske [2Fe-2S] iron-sulphur domain"/>
    <property type="match status" value="1"/>
</dbReference>
<feature type="region of interest" description="Disordered" evidence="3">
    <location>
        <begin position="1"/>
        <end position="22"/>
    </location>
</feature>
<keyword evidence="1" id="KW-0560">Oxidoreductase</keyword>
<dbReference type="PANTHER" id="PTHR40562">
    <property type="match status" value="1"/>
</dbReference>
<dbReference type="EMBL" id="CP048882">
    <property type="protein sequence ID" value="QPP10951.1"/>
    <property type="molecule type" value="Genomic_DNA"/>
</dbReference>
<name>A0A7T1TDH4_9ACTN</name>
<dbReference type="InterPro" id="IPR036922">
    <property type="entry name" value="Rieske_2Fe-2S_sf"/>
</dbReference>
<evidence type="ECO:0000313" key="6">
    <source>
        <dbReference type="Proteomes" id="UP000595046"/>
    </source>
</evidence>
<keyword evidence="2" id="KW-0534">Nitrate assimilation</keyword>
<dbReference type="SUPFAM" id="SSF50022">
    <property type="entry name" value="ISP domain"/>
    <property type="match status" value="1"/>
</dbReference>
<dbReference type="GO" id="GO:0051537">
    <property type="term" value="F:2 iron, 2 sulfur cluster binding"/>
    <property type="evidence" value="ECO:0007669"/>
    <property type="project" value="InterPro"/>
</dbReference>
<dbReference type="Proteomes" id="UP000595046">
    <property type="component" value="Chromosome"/>
</dbReference>
<dbReference type="InterPro" id="IPR012748">
    <property type="entry name" value="Rieske-like_NirD"/>
</dbReference>
<dbReference type="GO" id="GO:0008942">
    <property type="term" value="F:nitrite reductase [NAD(P)H] activity"/>
    <property type="evidence" value="ECO:0007669"/>
    <property type="project" value="InterPro"/>
</dbReference>
<evidence type="ECO:0000313" key="5">
    <source>
        <dbReference type="EMBL" id="QPP10951.1"/>
    </source>
</evidence>
<evidence type="ECO:0000256" key="2">
    <source>
        <dbReference type="ARBA" id="ARBA00023063"/>
    </source>
</evidence>
<dbReference type="GO" id="GO:0042128">
    <property type="term" value="P:nitrate assimilation"/>
    <property type="evidence" value="ECO:0007669"/>
    <property type="project" value="UniProtKB-KW"/>
</dbReference>
<sequence>MTATTREAHGANAASAQGSVTAAEFDGPRVEVRDDQGWFTVCGLDDLTPGRGVAALLRDGSQAAVFVDRAGRTYVIGNRDPFTGAYVLSRGLLGSAPGDPAATEAPETGHSGSTPFVASPLLKQRFDLRTGRCLDDGTVSVPVFRSRTR</sequence>
<evidence type="ECO:0000256" key="1">
    <source>
        <dbReference type="ARBA" id="ARBA00023002"/>
    </source>
</evidence>
<dbReference type="PANTHER" id="PTHR40562:SF1">
    <property type="entry name" value="NITRITE REDUCTASE (NADH) SMALL SUBUNIT"/>
    <property type="match status" value="1"/>
</dbReference>
<keyword evidence="6" id="KW-1185">Reference proteome</keyword>
<gene>
    <name evidence="5" type="ORF">G4Z16_24205</name>
</gene>